<dbReference type="Proteomes" id="UP000035740">
    <property type="component" value="Unassembled WGS sequence"/>
</dbReference>
<protein>
    <submittedName>
        <fullName evidence="1">Uncharacterized protein</fullName>
    </submittedName>
</protein>
<accession>A0A0J8DYZ4</accession>
<sequence>MTHKATLPQTPHLAVGHPYSWARASEVSFTTAQSYKLLSSRKEA</sequence>
<gene>
    <name evidence="1" type="ORF">BVRB_002440</name>
</gene>
<keyword evidence="2" id="KW-1185">Reference proteome</keyword>
<evidence type="ECO:0000313" key="2">
    <source>
        <dbReference type="Proteomes" id="UP000035740"/>
    </source>
</evidence>
<name>A0A0J8DYZ4_BETVV</name>
<dbReference type="Gramene" id="KMS96085">
    <property type="protein sequence ID" value="KMS96085"/>
    <property type="gene ID" value="BVRB_002440"/>
</dbReference>
<proteinExistence type="predicted"/>
<dbReference type="AlphaFoldDB" id="A0A0J8DYZ4"/>
<dbReference type="EMBL" id="KQ090412">
    <property type="protein sequence ID" value="KMS96085.1"/>
    <property type="molecule type" value="Genomic_DNA"/>
</dbReference>
<organism evidence="1 2">
    <name type="scientific">Beta vulgaris subsp. vulgaris</name>
    <name type="common">Beet</name>
    <dbReference type="NCBI Taxonomy" id="3555"/>
    <lineage>
        <taxon>Eukaryota</taxon>
        <taxon>Viridiplantae</taxon>
        <taxon>Streptophyta</taxon>
        <taxon>Embryophyta</taxon>
        <taxon>Tracheophyta</taxon>
        <taxon>Spermatophyta</taxon>
        <taxon>Magnoliopsida</taxon>
        <taxon>eudicotyledons</taxon>
        <taxon>Gunneridae</taxon>
        <taxon>Pentapetalae</taxon>
        <taxon>Caryophyllales</taxon>
        <taxon>Chenopodiaceae</taxon>
        <taxon>Betoideae</taxon>
        <taxon>Beta</taxon>
    </lineage>
</organism>
<reference evidence="1 2" key="1">
    <citation type="journal article" date="2014" name="Nature">
        <title>The genome of the recently domesticated crop plant sugar beet (Beta vulgaris).</title>
        <authorList>
            <person name="Dohm J.C."/>
            <person name="Minoche A.E."/>
            <person name="Holtgrawe D."/>
            <person name="Capella-Gutierrez S."/>
            <person name="Zakrzewski F."/>
            <person name="Tafer H."/>
            <person name="Rupp O."/>
            <person name="Sorensen T.R."/>
            <person name="Stracke R."/>
            <person name="Reinhardt R."/>
            <person name="Goesmann A."/>
            <person name="Kraft T."/>
            <person name="Schulz B."/>
            <person name="Stadler P.F."/>
            <person name="Schmidt T."/>
            <person name="Gabaldon T."/>
            <person name="Lehrach H."/>
            <person name="Weisshaar B."/>
            <person name="Himmelbauer H."/>
        </authorList>
    </citation>
    <scope>NUCLEOTIDE SEQUENCE [LARGE SCALE GENOMIC DNA]</scope>
    <source>
        <tissue evidence="1">Taproot</tissue>
    </source>
</reference>
<evidence type="ECO:0000313" key="1">
    <source>
        <dbReference type="EMBL" id="KMS96085.1"/>
    </source>
</evidence>